<sequence>MLQSLMAELTGATPKADGEAAVDLVPGKRTLVLFEDTLGALRSWQNDLLKIDGDTLRSLDICVACIPSDSQQALLNGRPADLPVAQLRSQLKGDRDGSFEVILVDFDGRVILRSPGPLTIAQIADAIKELGR</sequence>
<dbReference type="Proteomes" id="UP000295238">
    <property type="component" value="Unassembled WGS sequence"/>
</dbReference>
<dbReference type="OrthoDB" id="7362103at2"/>
<reference evidence="1 2" key="1">
    <citation type="submission" date="2019-03" db="EMBL/GenBank/DDBJ databases">
        <title>Rhizobium sp. nov., an bacterium isolated from biocrust in Mu Us Desert.</title>
        <authorList>
            <person name="Lixiong L."/>
        </authorList>
    </citation>
    <scope>NUCLEOTIDE SEQUENCE [LARGE SCALE GENOMIC DNA]</scope>
    <source>
        <strain evidence="1 2">SPY-1</strain>
    </source>
</reference>
<dbReference type="RefSeq" id="WP_133317719.1">
    <property type="nucleotide sequence ID" value="NZ_SMTL01000006.1"/>
</dbReference>
<dbReference type="EMBL" id="SMTL01000006">
    <property type="protein sequence ID" value="TDK31718.1"/>
    <property type="molecule type" value="Genomic_DNA"/>
</dbReference>
<protein>
    <submittedName>
        <fullName evidence="1">DUF4174 domain-containing protein</fullName>
    </submittedName>
</protein>
<evidence type="ECO:0000313" key="2">
    <source>
        <dbReference type="Proteomes" id="UP000295238"/>
    </source>
</evidence>
<organism evidence="1 2">
    <name type="scientific">Rhizobium deserti</name>
    <dbReference type="NCBI Taxonomy" id="2547961"/>
    <lineage>
        <taxon>Bacteria</taxon>
        <taxon>Pseudomonadati</taxon>
        <taxon>Pseudomonadota</taxon>
        <taxon>Alphaproteobacteria</taxon>
        <taxon>Hyphomicrobiales</taxon>
        <taxon>Rhizobiaceae</taxon>
        <taxon>Rhizobium/Agrobacterium group</taxon>
        <taxon>Rhizobium</taxon>
    </lineage>
</organism>
<evidence type="ECO:0000313" key="1">
    <source>
        <dbReference type="EMBL" id="TDK31718.1"/>
    </source>
</evidence>
<accession>A0A4R5UAA3</accession>
<comment type="caution">
    <text evidence="1">The sequence shown here is derived from an EMBL/GenBank/DDBJ whole genome shotgun (WGS) entry which is preliminary data.</text>
</comment>
<keyword evidence="2" id="KW-1185">Reference proteome</keyword>
<name>A0A4R5UAA3_9HYPH</name>
<gene>
    <name evidence="1" type="ORF">E2F50_18760</name>
</gene>
<dbReference type="AlphaFoldDB" id="A0A4R5UAA3"/>
<proteinExistence type="predicted"/>